<reference evidence="5" key="1">
    <citation type="submission" date="2021-01" db="EMBL/GenBank/DDBJ databases">
        <authorList>
            <person name="Corre E."/>
            <person name="Pelletier E."/>
            <person name="Niang G."/>
            <person name="Scheremetjew M."/>
            <person name="Finn R."/>
            <person name="Kale V."/>
            <person name="Holt S."/>
            <person name="Cochrane G."/>
            <person name="Meng A."/>
            <person name="Brown T."/>
            <person name="Cohen L."/>
        </authorList>
    </citation>
    <scope>NUCLEOTIDE SEQUENCE</scope>
    <source>
        <strain evidence="5">CCMP3105</strain>
    </source>
</reference>
<evidence type="ECO:0000259" key="4">
    <source>
        <dbReference type="PROSITE" id="PS51857"/>
    </source>
</evidence>
<feature type="region of interest" description="Disordered" evidence="2">
    <location>
        <begin position="1"/>
        <end position="131"/>
    </location>
</feature>
<feature type="compositionally biased region" description="Basic and acidic residues" evidence="2">
    <location>
        <begin position="14"/>
        <end position="25"/>
    </location>
</feature>
<gene>
    <name evidence="5" type="ORF">AMON00008_LOCUS34234</name>
</gene>
<dbReference type="Gene3D" id="2.40.50.140">
    <property type="entry name" value="Nucleic acid-binding proteins"/>
    <property type="match status" value="1"/>
</dbReference>
<evidence type="ECO:0008006" key="6">
    <source>
        <dbReference type="Google" id="ProtNLM"/>
    </source>
</evidence>
<proteinExistence type="predicted"/>
<dbReference type="AlphaFoldDB" id="A0A7S4RGB9"/>
<dbReference type="CDD" id="cd00590">
    <property type="entry name" value="RRM_SF"/>
    <property type="match status" value="1"/>
</dbReference>
<dbReference type="EMBL" id="HBNR01049013">
    <property type="protein sequence ID" value="CAE4611872.1"/>
    <property type="molecule type" value="Transcribed_RNA"/>
</dbReference>
<dbReference type="Pfam" id="PF00313">
    <property type="entry name" value="CSD"/>
    <property type="match status" value="1"/>
</dbReference>
<feature type="compositionally biased region" description="Low complexity" evidence="2">
    <location>
        <begin position="114"/>
        <end position="131"/>
    </location>
</feature>
<dbReference type="SUPFAM" id="SSF54928">
    <property type="entry name" value="RNA-binding domain, RBD"/>
    <property type="match status" value="1"/>
</dbReference>
<name>A0A7S4RGB9_9DINO</name>
<dbReference type="SMART" id="SM00360">
    <property type="entry name" value="RRM"/>
    <property type="match status" value="1"/>
</dbReference>
<dbReference type="InterPro" id="IPR012677">
    <property type="entry name" value="Nucleotide-bd_a/b_plait_sf"/>
</dbReference>
<evidence type="ECO:0000256" key="1">
    <source>
        <dbReference type="PROSITE-ProRule" id="PRU00176"/>
    </source>
</evidence>
<sequence>MGGTRLDQTLDEIIEAKEEERKAENAGRGAANQAPTKTTNPGKREKRQTEMAGQGGANQALGDAARGRRGQRKKNPGRGGANQVSDGGAVGFGAMPNSLRQKGREGPYGLTPPQGGARRAQRGGKAAGRVQGQGLDGATLVGWVKSYNPRTGWGFLECEEFRRDIFIHWNECCEWVEQLEVGDEVEFELGHTPEGKPRAMNGRVLKQADWQAEWPTTATPVSTPRGNRQDPRTGAIAVSTTARGSAGGGAAARQAGPRGAGARVRVLNFPWTLTRQKLREAFQALGEVLRVDLDESRVGQAVLTFRSPAIARSVVEEYHRGSINGREILVRYED</sequence>
<feature type="domain" description="CSD" evidence="4">
    <location>
        <begin position="139"/>
        <end position="204"/>
    </location>
</feature>
<dbReference type="PROSITE" id="PS50102">
    <property type="entry name" value="RRM"/>
    <property type="match status" value="1"/>
</dbReference>
<keyword evidence="1" id="KW-0694">RNA-binding</keyword>
<dbReference type="InterPro" id="IPR035979">
    <property type="entry name" value="RBD_domain_sf"/>
</dbReference>
<dbReference type="InterPro" id="IPR012340">
    <property type="entry name" value="NA-bd_OB-fold"/>
</dbReference>
<dbReference type="InterPro" id="IPR002059">
    <property type="entry name" value="CSP_DNA-bd"/>
</dbReference>
<evidence type="ECO:0000256" key="2">
    <source>
        <dbReference type="SAM" id="MobiDB-lite"/>
    </source>
</evidence>
<evidence type="ECO:0000313" key="5">
    <source>
        <dbReference type="EMBL" id="CAE4611872.1"/>
    </source>
</evidence>
<dbReference type="SMART" id="SM00357">
    <property type="entry name" value="CSP"/>
    <property type="match status" value="1"/>
</dbReference>
<dbReference type="Pfam" id="PF00076">
    <property type="entry name" value="RRM_1"/>
    <property type="match status" value="1"/>
</dbReference>
<dbReference type="PRINTS" id="PR00050">
    <property type="entry name" value="COLDSHOCK"/>
</dbReference>
<accession>A0A7S4RGB9</accession>
<evidence type="ECO:0000259" key="3">
    <source>
        <dbReference type="PROSITE" id="PS50102"/>
    </source>
</evidence>
<dbReference type="SUPFAM" id="SSF50249">
    <property type="entry name" value="Nucleic acid-binding proteins"/>
    <property type="match status" value="1"/>
</dbReference>
<dbReference type="InterPro" id="IPR011129">
    <property type="entry name" value="CSD"/>
</dbReference>
<dbReference type="GO" id="GO:0003723">
    <property type="term" value="F:RNA binding"/>
    <property type="evidence" value="ECO:0007669"/>
    <property type="project" value="UniProtKB-UniRule"/>
</dbReference>
<organism evidence="5">
    <name type="scientific">Alexandrium monilatum</name>
    <dbReference type="NCBI Taxonomy" id="311494"/>
    <lineage>
        <taxon>Eukaryota</taxon>
        <taxon>Sar</taxon>
        <taxon>Alveolata</taxon>
        <taxon>Dinophyceae</taxon>
        <taxon>Gonyaulacales</taxon>
        <taxon>Pyrocystaceae</taxon>
        <taxon>Alexandrium</taxon>
    </lineage>
</organism>
<feature type="compositionally biased region" description="Basic residues" evidence="2">
    <location>
        <begin position="67"/>
        <end position="76"/>
    </location>
</feature>
<dbReference type="Gene3D" id="3.30.70.330">
    <property type="match status" value="1"/>
</dbReference>
<protein>
    <recommendedName>
        <fullName evidence="6">RRM domain-containing protein</fullName>
    </recommendedName>
</protein>
<dbReference type="InterPro" id="IPR000504">
    <property type="entry name" value="RRM_dom"/>
</dbReference>
<feature type="domain" description="RRM" evidence="3">
    <location>
        <begin position="262"/>
        <end position="334"/>
    </location>
</feature>
<dbReference type="PROSITE" id="PS51857">
    <property type="entry name" value="CSD_2"/>
    <property type="match status" value="1"/>
</dbReference>